<dbReference type="AlphaFoldDB" id="A0A1I4I315"/>
<evidence type="ECO:0000313" key="4">
    <source>
        <dbReference type="Proteomes" id="UP000199579"/>
    </source>
</evidence>
<dbReference type="Proteomes" id="UP000198861">
    <property type="component" value="Unassembled WGS sequence"/>
</dbReference>
<dbReference type="EMBL" id="FOSX01000140">
    <property type="protein sequence ID" value="SFL48842.1"/>
    <property type="molecule type" value="Genomic_DNA"/>
</dbReference>
<name>A0A1I4I315_9GAMM</name>
<accession>A0A1I4I315</accession>
<gene>
    <name evidence="1" type="ORF">SAMN04244571_04576</name>
    <name evidence="2" type="ORF">SAMN04244574_04462</name>
</gene>
<dbReference type="Gene3D" id="3.40.250.10">
    <property type="entry name" value="Rhodanese-like domain"/>
    <property type="match status" value="1"/>
</dbReference>
<evidence type="ECO:0000313" key="2">
    <source>
        <dbReference type="EMBL" id="SFL48842.1"/>
    </source>
</evidence>
<proteinExistence type="predicted"/>
<reference evidence="2 4" key="1">
    <citation type="submission" date="2016-10" db="EMBL/GenBank/DDBJ databases">
        <authorList>
            <person name="de Groot N.N."/>
        </authorList>
    </citation>
    <scope>NUCLEOTIDE SEQUENCE [LARGE SCALE GENOMIC DNA]</scope>
    <source>
        <strain evidence="2 4">DSM 381</strain>
    </source>
</reference>
<organism evidence="2 4">
    <name type="scientific">Azotobacter beijerinckii</name>
    <dbReference type="NCBI Taxonomy" id="170623"/>
    <lineage>
        <taxon>Bacteria</taxon>
        <taxon>Pseudomonadati</taxon>
        <taxon>Pseudomonadota</taxon>
        <taxon>Gammaproteobacteria</taxon>
        <taxon>Pseudomonadales</taxon>
        <taxon>Pseudomonadaceae</taxon>
        <taxon>Azotobacter</taxon>
    </lineage>
</organism>
<keyword evidence="3" id="KW-1185">Reference proteome</keyword>
<reference evidence="1 3" key="2">
    <citation type="submission" date="2016-10" db="EMBL/GenBank/DDBJ databases">
        <authorList>
            <person name="Varghese N."/>
            <person name="Submissions S."/>
        </authorList>
    </citation>
    <scope>NUCLEOTIDE SEQUENCE [LARGE SCALE GENOMIC DNA]</scope>
    <source>
        <strain evidence="1 3">DSM 282</strain>
    </source>
</reference>
<evidence type="ECO:0000313" key="1">
    <source>
        <dbReference type="EMBL" id="SFB63715.1"/>
    </source>
</evidence>
<dbReference type="Proteomes" id="UP000199579">
    <property type="component" value="Unassembled WGS sequence"/>
</dbReference>
<dbReference type="SUPFAM" id="SSF52821">
    <property type="entry name" value="Rhodanese/Cell cycle control phosphatase"/>
    <property type="match status" value="1"/>
</dbReference>
<evidence type="ECO:0000313" key="3">
    <source>
        <dbReference type="Proteomes" id="UP000198861"/>
    </source>
</evidence>
<protein>
    <submittedName>
        <fullName evidence="2">Uncharacterized protein</fullName>
    </submittedName>
</protein>
<dbReference type="InterPro" id="IPR036873">
    <property type="entry name" value="Rhodanese-like_dom_sf"/>
</dbReference>
<sequence length="142" mass="15683">MRLFDLRPSMAYRAAHIKDARWSIRPLLAAAVAGETRPLRLLADDPQVARLAALELPEAQRKTLRICSAAPAAWHAAGLPLEEGGTQPPDAECIDFLFFVHDRHAGNKAAARQYLAWELGLLAQLDARELAAFRPLVAEERP</sequence>
<dbReference type="EMBL" id="FOKJ01000146">
    <property type="protein sequence ID" value="SFB63715.1"/>
    <property type="molecule type" value="Genomic_DNA"/>
</dbReference>